<dbReference type="PANTHER" id="PTHR12933">
    <property type="entry name" value="ORF PROTEIN-RELATED"/>
    <property type="match status" value="1"/>
</dbReference>
<feature type="domain" description="UTP25 NTP hydrolase-like" evidence="8">
    <location>
        <begin position="35"/>
        <end position="308"/>
    </location>
</feature>
<dbReference type="AlphaFoldDB" id="A0A4P9X3I1"/>
<keyword evidence="10" id="KW-1185">Reference proteome</keyword>
<evidence type="ECO:0000259" key="7">
    <source>
        <dbReference type="Pfam" id="PF06862"/>
    </source>
</evidence>
<dbReference type="InterPro" id="IPR027417">
    <property type="entry name" value="P-loop_NTPase"/>
</dbReference>
<evidence type="ECO:0000256" key="5">
    <source>
        <dbReference type="ARBA" id="ARBA00023242"/>
    </source>
</evidence>
<feature type="domain" description="UTP25 C-terminal" evidence="7">
    <location>
        <begin position="326"/>
        <end position="517"/>
    </location>
</feature>
<dbReference type="GO" id="GO:0032040">
    <property type="term" value="C:small-subunit processome"/>
    <property type="evidence" value="ECO:0007669"/>
    <property type="project" value="TreeGrafter"/>
</dbReference>
<dbReference type="STRING" id="1555241.A0A4P9X3I1"/>
<evidence type="ECO:0000259" key="8">
    <source>
        <dbReference type="Pfam" id="PF22916"/>
    </source>
</evidence>
<comment type="similarity">
    <text evidence="3 6">Belongs to the UTP25 family.</text>
</comment>
<accession>A0A4P9X3I1</accession>
<dbReference type="Pfam" id="PF22916">
    <property type="entry name" value="UTP25_NTPase-like"/>
    <property type="match status" value="1"/>
</dbReference>
<evidence type="ECO:0000256" key="4">
    <source>
        <dbReference type="ARBA" id="ARBA00015422"/>
    </source>
</evidence>
<dbReference type="Pfam" id="PF06862">
    <property type="entry name" value="Utp25_C"/>
    <property type="match status" value="1"/>
</dbReference>
<comment type="subunit">
    <text evidence="6">Component of the ribosomal small subunit (SSU) processome composed of at least 40 protein subunits and snoRNA U3.</text>
</comment>
<keyword evidence="5 6" id="KW-0539">Nucleus</keyword>
<keyword evidence="6" id="KW-0690">Ribosome biogenesis</keyword>
<reference evidence="10" key="1">
    <citation type="journal article" date="2018" name="Nat. Microbiol.">
        <title>Leveraging single-cell genomics to expand the fungal tree of life.</title>
        <authorList>
            <person name="Ahrendt S.R."/>
            <person name="Quandt C.A."/>
            <person name="Ciobanu D."/>
            <person name="Clum A."/>
            <person name="Salamov A."/>
            <person name="Andreopoulos B."/>
            <person name="Cheng J.F."/>
            <person name="Woyke T."/>
            <person name="Pelin A."/>
            <person name="Henrissat B."/>
            <person name="Reynolds N.K."/>
            <person name="Benny G.L."/>
            <person name="Smith M.E."/>
            <person name="James T.Y."/>
            <person name="Grigoriev I.V."/>
        </authorList>
    </citation>
    <scope>NUCLEOTIDE SEQUENCE [LARGE SCALE GENOMIC DNA]</scope>
    <source>
        <strain evidence="10">ATCC 52028</strain>
    </source>
</reference>
<evidence type="ECO:0000313" key="10">
    <source>
        <dbReference type="Proteomes" id="UP000274922"/>
    </source>
</evidence>
<sequence>MQLNHDVIRKASARAKARRHLGTLQAQFFAWLSSYKNIYYPNQTLENRKTLVRTYCLHAMRHIWQSRQTLLENNAALEQAQAAAKESKGMVPDALVESCRDQGFTRPRVLILVPMKNAALPIFQNLVKLVRATQVENKNRVEEDFQGPSPEEDEVDWSTKPADHTAFFKGNTGDAFRVGIRIGKKTMHYYSPFYNSDILVCSPLGLRTIIGVEGDRKRESDFLSSIEMVIVDDMQTMMMQNMDHLQIILQSLNKQPREDHGCDISRLAPRFTEGVWPSLCQTVFIGAFSTPMMQHLFKQHAQSVAGTIRVQPTYDGVMNLATTAGSQAFRRIATTSLAESEEARFAFFTGKVMAHLSNSVDITDHVVLFIPSYLDFLRVRAWCKEQSVNFQSLHEYSKPGAIVRARRAFLRGECHFLLVTERYYFYHRLAVRNVHKIVFYALPETPQFYPEWLDAARPPPGVKPQIDPATGEPSLQAFKSAMGHNATILFTRYDRLRLERIVGTERAHQMLTAASDSVIFST</sequence>
<keyword evidence="6" id="KW-0687">Ribonucleoprotein</keyword>
<dbReference type="GO" id="GO:0034511">
    <property type="term" value="F:U3 snoRNA binding"/>
    <property type="evidence" value="ECO:0007669"/>
    <property type="project" value="InterPro"/>
</dbReference>
<evidence type="ECO:0000256" key="6">
    <source>
        <dbReference type="RuleBase" id="RU365070"/>
    </source>
</evidence>
<evidence type="ECO:0000256" key="1">
    <source>
        <dbReference type="ARBA" id="ARBA00002883"/>
    </source>
</evidence>
<comment type="function">
    <text evidence="1 6">DEAD-box RNA helicase-like protein required for pre-18S rRNA processing, specifically at sites A0, A1, and A2.</text>
</comment>
<organism evidence="9 10">
    <name type="scientific">Caulochytrium protostelioides</name>
    <dbReference type="NCBI Taxonomy" id="1555241"/>
    <lineage>
        <taxon>Eukaryota</taxon>
        <taxon>Fungi</taxon>
        <taxon>Fungi incertae sedis</taxon>
        <taxon>Chytridiomycota</taxon>
        <taxon>Chytridiomycota incertae sedis</taxon>
        <taxon>Chytridiomycetes</taxon>
        <taxon>Caulochytriales</taxon>
        <taxon>Caulochytriaceae</taxon>
        <taxon>Caulochytrium</taxon>
    </lineage>
</organism>
<evidence type="ECO:0000313" key="9">
    <source>
        <dbReference type="EMBL" id="RKO99589.1"/>
    </source>
</evidence>
<dbReference type="InterPro" id="IPR010678">
    <property type="entry name" value="UTP25"/>
</dbReference>
<protein>
    <recommendedName>
        <fullName evidence="4 6">U3 small nucleolar RNA-associated protein 25</fullName>
        <shortName evidence="6">U3 snoRNA-associated protein 25</shortName>
    </recommendedName>
</protein>
<name>A0A4P9X3I1_9FUNG</name>
<proteinExistence type="inferred from homology"/>
<dbReference type="PANTHER" id="PTHR12933:SF0">
    <property type="entry name" value="U3 SMALL NUCLEOLAR RNA-ASSOCIATED PROTEIN 25 HOMOLOG"/>
    <property type="match status" value="1"/>
</dbReference>
<dbReference type="Gene3D" id="3.40.50.300">
    <property type="entry name" value="P-loop containing nucleotide triphosphate hydrolases"/>
    <property type="match status" value="1"/>
</dbReference>
<keyword evidence="6" id="KW-0698">rRNA processing</keyword>
<dbReference type="GO" id="GO:0000462">
    <property type="term" value="P:maturation of SSU-rRNA from tricistronic rRNA transcript (SSU-rRNA, 5.8S rRNA, LSU-rRNA)"/>
    <property type="evidence" value="ECO:0007669"/>
    <property type="project" value="TreeGrafter"/>
</dbReference>
<evidence type="ECO:0000256" key="2">
    <source>
        <dbReference type="ARBA" id="ARBA00004604"/>
    </source>
</evidence>
<dbReference type="OrthoDB" id="10264378at2759"/>
<dbReference type="InterPro" id="IPR053939">
    <property type="entry name" value="UTP25_C"/>
</dbReference>
<comment type="subcellular location">
    <subcellularLocation>
        <location evidence="2 6">Nucleus</location>
        <location evidence="2 6">Nucleolus</location>
    </subcellularLocation>
</comment>
<dbReference type="InterPro" id="IPR053940">
    <property type="entry name" value="UTP25_NTPase-like"/>
</dbReference>
<gene>
    <name evidence="9" type="ORF">CXG81DRAFT_14298</name>
</gene>
<dbReference type="EMBL" id="ML014273">
    <property type="protein sequence ID" value="RKO99589.1"/>
    <property type="molecule type" value="Genomic_DNA"/>
</dbReference>
<dbReference type="GO" id="GO:0019843">
    <property type="term" value="F:rRNA binding"/>
    <property type="evidence" value="ECO:0007669"/>
    <property type="project" value="TreeGrafter"/>
</dbReference>
<evidence type="ECO:0000256" key="3">
    <source>
        <dbReference type="ARBA" id="ARBA00009223"/>
    </source>
</evidence>
<dbReference type="Proteomes" id="UP000274922">
    <property type="component" value="Unassembled WGS sequence"/>
</dbReference>